<dbReference type="PANTHER" id="PTHR35093">
    <property type="entry name" value="OUTER MEMBRANE PROTEIN NMB0088-RELATED"/>
    <property type="match status" value="1"/>
</dbReference>
<reference evidence="9 10" key="1">
    <citation type="journal article" date="2017" name="Int. J. Syst. Evol. Microbiol.">
        <title>Desulfovibrio senegalensis sp. nov., a mesophilic sulfate reducer isolated from marine sediment.</title>
        <authorList>
            <person name="Thioye A."/>
            <person name="Gam Z.B.A."/>
            <person name="Mbengue M."/>
            <person name="Cayol J.L."/>
            <person name="Joseph-Bartoli M."/>
            <person name="Toure-Kane C."/>
            <person name="Labat M."/>
        </authorList>
    </citation>
    <scope>NUCLEOTIDE SEQUENCE [LARGE SCALE GENOMIC DNA]</scope>
    <source>
        <strain evidence="9 10">DSM 101509</strain>
    </source>
</reference>
<keyword evidence="4" id="KW-0812">Transmembrane</keyword>
<keyword evidence="6" id="KW-0472">Membrane</keyword>
<evidence type="ECO:0000256" key="8">
    <source>
        <dbReference type="SAM" id="SignalP"/>
    </source>
</evidence>
<accession>A0A6N6N7V6</accession>
<keyword evidence="7" id="KW-0998">Cell outer membrane</keyword>
<evidence type="ECO:0000313" key="9">
    <source>
        <dbReference type="EMBL" id="KAB1443429.1"/>
    </source>
</evidence>
<dbReference type="GO" id="GO:0015483">
    <property type="term" value="F:long-chain fatty acid transporting porin activity"/>
    <property type="evidence" value="ECO:0007669"/>
    <property type="project" value="TreeGrafter"/>
</dbReference>
<proteinExistence type="inferred from homology"/>
<keyword evidence="5 8" id="KW-0732">Signal</keyword>
<comment type="caution">
    <text evidence="9">The sequence shown here is derived from an EMBL/GenBank/DDBJ whole genome shotgun (WGS) entry which is preliminary data.</text>
</comment>
<dbReference type="GO" id="GO:0009279">
    <property type="term" value="C:cell outer membrane"/>
    <property type="evidence" value="ECO:0007669"/>
    <property type="project" value="UniProtKB-SubCell"/>
</dbReference>
<dbReference type="Gene3D" id="2.40.160.60">
    <property type="entry name" value="Outer membrane protein transport protein (OMPP1/FadL/TodX)"/>
    <property type="match status" value="1"/>
</dbReference>
<dbReference type="AlphaFoldDB" id="A0A6N6N7V6"/>
<sequence>MKNILGAFCALAVLCMVSLMGVTKADAAGFGLYEWSNRANGMGGALIALADEPSAIAYNPAGMTQLEGTQTQVGMTLIAPSASLEIGGETYDTAHKVYTPPHMYLTHQLNDDFWVGFGAYTRFGVGTNYDNDWAGRYNVYKASLESYSLSPAVAYKINDDWSVGAALDCMYLSFDLRQYTSPLAPTGDSDFHLDNHGWAWGWNVSTRYEITDKAAVGLMYRAPQRLVGSGESKLIDSGLTEDLTMRATLPGSVSMGFAYKFTDTFRVEVDAIYTNWSDYKKIEYRFGDATALQAFGSLSSDIDSDKYWNDVWRYQLGAEWDVADHHTIRAGIVLDESPIQKGYEDYMLPSNDRVMYSAGYSYSDSAWSVDLSLMYLDMLGRHIDANLAKGVYDTEISNSHAWLGGVSFSYAF</sequence>
<dbReference type="OrthoDB" id="9922at2"/>
<keyword evidence="10" id="KW-1185">Reference proteome</keyword>
<gene>
    <name evidence="9" type="ORF">F8A88_04025</name>
</gene>
<evidence type="ECO:0000313" key="10">
    <source>
        <dbReference type="Proteomes" id="UP000438699"/>
    </source>
</evidence>
<dbReference type="Pfam" id="PF03349">
    <property type="entry name" value="Toluene_X"/>
    <property type="match status" value="1"/>
</dbReference>
<dbReference type="EMBL" id="WAIE01000001">
    <property type="protein sequence ID" value="KAB1443429.1"/>
    <property type="molecule type" value="Genomic_DNA"/>
</dbReference>
<evidence type="ECO:0000256" key="2">
    <source>
        <dbReference type="ARBA" id="ARBA00008163"/>
    </source>
</evidence>
<evidence type="ECO:0000256" key="4">
    <source>
        <dbReference type="ARBA" id="ARBA00022692"/>
    </source>
</evidence>
<evidence type="ECO:0000256" key="3">
    <source>
        <dbReference type="ARBA" id="ARBA00022452"/>
    </source>
</evidence>
<evidence type="ECO:0000256" key="7">
    <source>
        <dbReference type="ARBA" id="ARBA00023237"/>
    </source>
</evidence>
<dbReference type="InterPro" id="IPR005017">
    <property type="entry name" value="OMPP1/FadL/TodX"/>
</dbReference>
<evidence type="ECO:0000256" key="1">
    <source>
        <dbReference type="ARBA" id="ARBA00004571"/>
    </source>
</evidence>
<dbReference type="SUPFAM" id="SSF56935">
    <property type="entry name" value="Porins"/>
    <property type="match status" value="1"/>
</dbReference>
<evidence type="ECO:0000256" key="5">
    <source>
        <dbReference type="ARBA" id="ARBA00022729"/>
    </source>
</evidence>
<dbReference type="RefSeq" id="WP_151149800.1">
    <property type="nucleotide sequence ID" value="NZ_WAIE01000001.1"/>
</dbReference>
<keyword evidence="3" id="KW-1134">Transmembrane beta strand</keyword>
<protein>
    <submittedName>
        <fullName evidence="9">Transporter</fullName>
    </submittedName>
</protein>
<name>A0A6N6N7V6_9BACT</name>
<dbReference type="PANTHER" id="PTHR35093:SF8">
    <property type="entry name" value="OUTER MEMBRANE PROTEIN NMB0088-RELATED"/>
    <property type="match status" value="1"/>
</dbReference>
<feature type="signal peptide" evidence="8">
    <location>
        <begin position="1"/>
        <end position="27"/>
    </location>
</feature>
<comment type="subcellular location">
    <subcellularLocation>
        <location evidence="1">Cell outer membrane</location>
        <topology evidence="1">Multi-pass membrane protein</topology>
    </subcellularLocation>
</comment>
<organism evidence="9 10">
    <name type="scientific">Pseudodesulfovibrio senegalensis</name>
    <dbReference type="NCBI Taxonomy" id="1721087"/>
    <lineage>
        <taxon>Bacteria</taxon>
        <taxon>Pseudomonadati</taxon>
        <taxon>Thermodesulfobacteriota</taxon>
        <taxon>Desulfovibrionia</taxon>
        <taxon>Desulfovibrionales</taxon>
        <taxon>Desulfovibrionaceae</taxon>
    </lineage>
</organism>
<feature type="chain" id="PRO_5026741087" evidence="8">
    <location>
        <begin position="28"/>
        <end position="412"/>
    </location>
</feature>
<dbReference type="Proteomes" id="UP000438699">
    <property type="component" value="Unassembled WGS sequence"/>
</dbReference>
<comment type="similarity">
    <text evidence="2">Belongs to the OmpP1/FadL family.</text>
</comment>
<evidence type="ECO:0000256" key="6">
    <source>
        <dbReference type="ARBA" id="ARBA00023136"/>
    </source>
</evidence>